<feature type="region of interest" description="Disordered" evidence="1">
    <location>
        <begin position="112"/>
        <end position="218"/>
    </location>
</feature>
<accession>A0ABS7BIW1</accession>
<feature type="compositionally biased region" description="Low complexity" evidence="1">
    <location>
        <begin position="134"/>
        <end position="143"/>
    </location>
</feature>
<evidence type="ECO:0000313" key="3">
    <source>
        <dbReference type="EMBL" id="MBW6529392.1"/>
    </source>
</evidence>
<feature type="compositionally biased region" description="Low complexity" evidence="1">
    <location>
        <begin position="176"/>
        <end position="187"/>
    </location>
</feature>
<organism evidence="3 4">
    <name type="scientific">Sphingomonas citri</name>
    <dbReference type="NCBI Taxonomy" id="2862499"/>
    <lineage>
        <taxon>Bacteria</taxon>
        <taxon>Pseudomonadati</taxon>
        <taxon>Pseudomonadota</taxon>
        <taxon>Alphaproteobacteria</taxon>
        <taxon>Sphingomonadales</taxon>
        <taxon>Sphingomonadaceae</taxon>
        <taxon>Sphingomonas</taxon>
    </lineage>
</organism>
<proteinExistence type="predicted"/>
<name>A0ABS7BIW1_9SPHN</name>
<keyword evidence="2" id="KW-0472">Membrane</keyword>
<feature type="compositionally biased region" description="Basic and acidic residues" evidence="1">
    <location>
        <begin position="201"/>
        <end position="218"/>
    </location>
</feature>
<comment type="caution">
    <text evidence="3">The sequence shown here is derived from an EMBL/GenBank/DDBJ whole genome shotgun (WGS) entry which is preliminary data.</text>
</comment>
<dbReference type="EMBL" id="JAHXZN010000001">
    <property type="protein sequence ID" value="MBW6529392.1"/>
    <property type="molecule type" value="Genomic_DNA"/>
</dbReference>
<evidence type="ECO:0000256" key="2">
    <source>
        <dbReference type="SAM" id="Phobius"/>
    </source>
</evidence>
<sequence length="218" mass="22384">MTDLSFITNVITSLFCAAVLVQTVRLSRAVHKLRHAGLIEVVASLEAATDTSQQALGELTKVLSAEGPPLDAAVRGARDLRAQLVTLRDELSLMIDIGNGVAERILAAANGARGAPPRDLEADVSAAKDPVGRASSSPAQEASAEFEDAASMPGRSSPAPTDGPDGVEKAGRNGRGRALAAVRAADAPSSTDQSEHLPSGEVDRADSSPEAAAKESRS</sequence>
<dbReference type="Proteomes" id="UP000759103">
    <property type="component" value="Unassembled WGS sequence"/>
</dbReference>
<feature type="transmembrane region" description="Helical" evidence="2">
    <location>
        <begin position="6"/>
        <end position="24"/>
    </location>
</feature>
<keyword evidence="2" id="KW-1133">Transmembrane helix</keyword>
<gene>
    <name evidence="3" type="ORF">KZ820_01470</name>
</gene>
<evidence type="ECO:0000256" key="1">
    <source>
        <dbReference type="SAM" id="MobiDB-lite"/>
    </source>
</evidence>
<protein>
    <submittedName>
        <fullName evidence="3">Uncharacterized protein</fullName>
    </submittedName>
</protein>
<reference evidence="3 4" key="1">
    <citation type="submission" date="2021-07" db="EMBL/GenBank/DDBJ databases">
        <title>Sphingomonas sp.</title>
        <authorList>
            <person name="Feng G."/>
            <person name="Li J."/>
            <person name="Pan M."/>
        </authorList>
    </citation>
    <scope>NUCLEOTIDE SEQUENCE [LARGE SCALE GENOMIC DNA]</scope>
    <source>
        <strain evidence="3 4">RRHST34</strain>
    </source>
</reference>
<evidence type="ECO:0000313" key="4">
    <source>
        <dbReference type="Proteomes" id="UP000759103"/>
    </source>
</evidence>
<keyword evidence="2" id="KW-0812">Transmembrane</keyword>
<keyword evidence="4" id="KW-1185">Reference proteome</keyword>